<evidence type="ECO:0000313" key="2">
    <source>
        <dbReference type="Proteomes" id="UP000242258"/>
    </source>
</evidence>
<organism evidence="1 2">
    <name type="scientific">Rheinheimera salexigens</name>
    <dbReference type="NCBI Taxonomy" id="1628148"/>
    <lineage>
        <taxon>Bacteria</taxon>
        <taxon>Pseudomonadati</taxon>
        <taxon>Pseudomonadota</taxon>
        <taxon>Gammaproteobacteria</taxon>
        <taxon>Chromatiales</taxon>
        <taxon>Chromatiaceae</taxon>
        <taxon>Rheinheimera</taxon>
    </lineage>
</organism>
<dbReference type="EMBL" id="MKEK01000001">
    <property type="protein sequence ID" value="OEY69425.1"/>
    <property type="molecule type" value="Genomic_DNA"/>
</dbReference>
<evidence type="ECO:0008006" key="3">
    <source>
        <dbReference type="Google" id="ProtNLM"/>
    </source>
</evidence>
<evidence type="ECO:0000313" key="1">
    <source>
        <dbReference type="EMBL" id="OEY69425.1"/>
    </source>
</evidence>
<sequence length="218" mass="23697">MDMLSNRVVSPFVLLLTFCFSLFFIPANASLLGLSVLGSGSCSNVNSRLEGQEIFLDKQMNAIAPCDLEFTLFGTSSFVVDNLLFSERVFNDSGIAWGDYHLILGIGFGIDFEESDNNDSRHFRRESGMLPSNSDFAQILLDPSDLAPDSLDFGGGTGVDFGAYTEFNFALAGLFDSDGDGEITFTIRQIPTISEPSTVSLLGFSVIGLLLLNLKRKV</sequence>
<protein>
    <recommendedName>
        <fullName evidence="3">PEP-CTERM protein-sorting domain-containing protein</fullName>
    </recommendedName>
</protein>
<accession>A0A1E7Q5I2</accession>
<proteinExistence type="predicted"/>
<reference evidence="2" key="1">
    <citation type="submission" date="2016-09" db="EMBL/GenBank/DDBJ databases">
        <authorList>
            <person name="Wan X."/>
            <person name="Hou S."/>
        </authorList>
    </citation>
    <scope>NUCLEOTIDE SEQUENCE [LARGE SCALE GENOMIC DNA]</scope>
    <source>
        <strain evidence="2">KH87</strain>
    </source>
</reference>
<dbReference type="RefSeq" id="WP_070048991.1">
    <property type="nucleotide sequence ID" value="NZ_CBCSDO010000005.1"/>
</dbReference>
<keyword evidence="2" id="KW-1185">Reference proteome</keyword>
<dbReference type="AlphaFoldDB" id="A0A1E7Q5I2"/>
<name>A0A1E7Q5I2_9GAMM</name>
<comment type="caution">
    <text evidence="1">The sequence shown here is derived from an EMBL/GenBank/DDBJ whole genome shotgun (WGS) entry which is preliminary data.</text>
</comment>
<dbReference type="Proteomes" id="UP000242258">
    <property type="component" value="Unassembled WGS sequence"/>
</dbReference>
<gene>
    <name evidence="1" type="ORF">BI198_07490</name>
</gene>